<dbReference type="Proteomes" id="UP001220610">
    <property type="component" value="Chromosome"/>
</dbReference>
<evidence type="ECO:0000259" key="4">
    <source>
        <dbReference type="PROSITE" id="PS51118"/>
    </source>
</evidence>
<accession>A0AAJ5WRZ3</accession>
<dbReference type="GO" id="GO:0003677">
    <property type="term" value="F:DNA binding"/>
    <property type="evidence" value="ECO:0007669"/>
    <property type="project" value="UniProtKB-KW"/>
</dbReference>
<dbReference type="PANTHER" id="PTHR33204">
    <property type="entry name" value="TRANSCRIPTIONAL REGULATOR, MARR FAMILY"/>
    <property type="match status" value="1"/>
</dbReference>
<evidence type="ECO:0000256" key="1">
    <source>
        <dbReference type="ARBA" id="ARBA00023015"/>
    </source>
</evidence>
<gene>
    <name evidence="5" type="ORF">P0Y53_21180</name>
</gene>
<evidence type="ECO:0000313" key="5">
    <source>
        <dbReference type="EMBL" id="WEK35009.1"/>
    </source>
</evidence>
<sequence>MVKNSWAEKHGEGCTKARLAIQDTLDVVGGKWKLVLIAILGQGKKRFRELSREAGISPRILSKELHELEMNGLVTRTVCNTRPVTVEYALTPYSDTLAEVVSAMHNWGIEHRKKIVQKV</sequence>
<reference evidence="5" key="1">
    <citation type="submission" date="2023-03" db="EMBL/GenBank/DDBJ databases">
        <title>Andean soil-derived lignocellulolytic bacterial consortium as a source of novel taxa and putative plastic-active enzymes.</title>
        <authorList>
            <person name="Diaz-Garcia L."/>
            <person name="Chuvochina M."/>
            <person name="Feuerriegel G."/>
            <person name="Bunk B."/>
            <person name="Sproer C."/>
            <person name="Streit W.R."/>
            <person name="Rodriguez L.M."/>
            <person name="Overmann J."/>
            <person name="Jimenez D.J."/>
        </authorList>
    </citation>
    <scope>NUCLEOTIDE SEQUENCE</scope>
    <source>
        <strain evidence="5">MAG 7</strain>
    </source>
</reference>
<evidence type="ECO:0000256" key="2">
    <source>
        <dbReference type="ARBA" id="ARBA00023125"/>
    </source>
</evidence>
<feature type="domain" description="HTH hxlR-type" evidence="4">
    <location>
        <begin position="14"/>
        <end position="116"/>
    </location>
</feature>
<protein>
    <submittedName>
        <fullName evidence="5">Helix-turn-helix domain-containing protein</fullName>
    </submittedName>
</protein>
<keyword evidence="3" id="KW-0804">Transcription</keyword>
<dbReference type="SUPFAM" id="SSF46785">
    <property type="entry name" value="Winged helix' DNA-binding domain"/>
    <property type="match status" value="1"/>
</dbReference>
<keyword evidence="1" id="KW-0805">Transcription regulation</keyword>
<evidence type="ECO:0000313" key="6">
    <source>
        <dbReference type="Proteomes" id="UP001220610"/>
    </source>
</evidence>
<dbReference type="InterPro" id="IPR036388">
    <property type="entry name" value="WH-like_DNA-bd_sf"/>
</dbReference>
<evidence type="ECO:0000256" key="3">
    <source>
        <dbReference type="ARBA" id="ARBA00023163"/>
    </source>
</evidence>
<dbReference type="Gene3D" id="1.10.10.10">
    <property type="entry name" value="Winged helix-like DNA-binding domain superfamily/Winged helix DNA-binding domain"/>
    <property type="match status" value="1"/>
</dbReference>
<name>A0AAJ5WRZ3_9BACT</name>
<dbReference type="EMBL" id="CP119311">
    <property type="protein sequence ID" value="WEK35009.1"/>
    <property type="molecule type" value="Genomic_DNA"/>
</dbReference>
<dbReference type="AlphaFoldDB" id="A0AAJ5WRZ3"/>
<dbReference type="InterPro" id="IPR036390">
    <property type="entry name" value="WH_DNA-bd_sf"/>
</dbReference>
<dbReference type="Pfam" id="PF01638">
    <property type="entry name" value="HxlR"/>
    <property type="match status" value="1"/>
</dbReference>
<proteinExistence type="predicted"/>
<keyword evidence="2" id="KW-0238">DNA-binding</keyword>
<organism evidence="5 6">
    <name type="scientific">Candidatus Pseudobacter hemicellulosilyticus</name>
    <dbReference type="NCBI Taxonomy" id="3121375"/>
    <lineage>
        <taxon>Bacteria</taxon>
        <taxon>Pseudomonadati</taxon>
        <taxon>Bacteroidota</taxon>
        <taxon>Chitinophagia</taxon>
        <taxon>Chitinophagales</taxon>
        <taxon>Chitinophagaceae</taxon>
        <taxon>Pseudobacter</taxon>
    </lineage>
</organism>
<dbReference type="PROSITE" id="PS51118">
    <property type="entry name" value="HTH_HXLR"/>
    <property type="match status" value="1"/>
</dbReference>
<dbReference type="InterPro" id="IPR002577">
    <property type="entry name" value="HTH_HxlR"/>
</dbReference>